<protein>
    <submittedName>
        <fullName evidence="3">Aspartate racemase</fullName>
    </submittedName>
</protein>
<dbReference type="PROSITE" id="PS00923">
    <property type="entry name" value="ASP_GLU_RACEMASE_1"/>
    <property type="match status" value="1"/>
</dbReference>
<comment type="caution">
    <text evidence="3">The sequence shown here is derived from an EMBL/GenBank/DDBJ whole genome shotgun (WGS) entry which is preliminary data.</text>
</comment>
<sequence>MAGTVGIIGGMGPLATVDLMRKVIEYTPARRDQEHVHLIVDQYPQIPDRTEAILGVGPDPGPYLEESARRLQRAGADMIAIACNTAHYFIDRIEGAVTVPVVHMPGETSRHVAEAGIARVGILATDGTLHTKLYQRLLQREGVHVLIPDERSQERVMEGILAVKRGDLETGGRLFREEAEALVSGGAQAVIAGCTEVPIVLQSTDGLQVVNPTEILARTIVERVCVR</sequence>
<dbReference type="InterPro" id="IPR001920">
    <property type="entry name" value="Asp/Glu_race"/>
</dbReference>
<name>A0A2V5KRA5_9BACL</name>
<dbReference type="GO" id="GO:0047661">
    <property type="term" value="F:amino-acid racemase activity"/>
    <property type="evidence" value="ECO:0007669"/>
    <property type="project" value="InterPro"/>
</dbReference>
<dbReference type="Pfam" id="PF01177">
    <property type="entry name" value="Asp_Glu_race"/>
    <property type="match status" value="1"/>
</dbReference>
<keyword evidence="2" id="KW-0413">Isomerase</keyword>
<dbReference type="PANTHER" id="PTHR21198">
    <property type="entry name" value="GLUTAMATE RACEMASE"/>
    <property type="match status" value="1"/>
</dbReference>
<keyword evidence="4" id="KW-1185">Reference proteome</keyword>
<dbReference type="PANTHER" id="PTHR21198:SF7">
    <property type="entry name" value="ASPARTATE-GLUTAMATE RACEMASE FAMILY"/>
    <property type="match status" value="1"/>
</dbReference>
<dbReference type="InterPro" id="IPR004380">
    <property type="entry name" value="Asp_race"/>
</dbReference>
<evidence type="ECO:0000313" key="3">
    <source>
        <dbReference type="EMBL" id="PYI51356.1"/>
    </source>
</evidence>
<dbReference type="InterPro" id="IPR015942">
    <property type="entry name" value="Asp/Glu/hydantoin_racemase"/>
</dbReference>
<dbReference type="OrthoDB" id="9803739at2"/>
<reference evidence="3 4" key="1">
    <citation type="submission" date="2018-05" db="EMBL/GenBank/DDBJ databases">
        <title>Paenibacillus flagellatus sp. nov., isolated from selenium mineral soil.</title>
        <authorList>
            <person name="Dai X."/>
        </authorList>
    </citation>
    <scope>NUCLEOTIDE SEQUENCE [LARGE SCALE GENOMIC DNA]</scope>
    <source>
        <strain evidence="3 4">DXL2</strain>
    </source>
</reference>
<dbReference type="Proteomes" id="UP000247476">
    <property type="component" value="Unassembled WGS sequence"/>
</dbReference>
<dbReference type="SUPFAM" id="SSF53681">
    <property type="entry name" value="Aspartate/glutamate racemase"/>
    <property type="match status" value="2"/>
</dbReference>
<evidence type="ECO:0000256" key="1">
    <source>
        <dbReference type="ARBA" id="ARBA00007847"/>
    </source>
</evidence>
<dbReference type="RefSeq" id="WP_110842868.1">
    <property type="nucleotide sequence ID" value="NZ_QJVJ01000013.1"/>
</dbReference>
<evidence type="ECO:0000313" key="4">
    <source>
        <dbReference type="Proteomes" id="UP000247476"/>
    </source>
</evidence>
<dbReference type="AlphaFoldDB" id="A0A2V5KRA5"/>
<dbReference type="NCBIfam" id="TIGR00035">
    <property type="entry name" value="asp_race"/>
    <property type="match status" value="1"/>
</dbReference>
<accession>A0A2V5KRA5</accession>
<comment type="similarity">
    <text evidence="1">Belongs to the aspartate/glutamate racemases family.</text>
</comment>
<dbReference type="Gene3D" id="3.40.50.1860">
    <property type="match status" value="2"/>
</dbReference>
<organism evidence="3 4">
    <name type="scientific">Paenibacillus flagellatus</name>
    <dbReference type="NCBI Taxonomy" id="2211139"/>
    <lineage>
        <taxon>Bacteria</taxon>
        <taxon>Bacillati</taxon>
        <taxon>Bacillota</taxon>
        <taxon>Bacilli</taxon>
        <taxon>Bacillales</taxon>
        <taxon>Paenibacillaceae</taxon>
        <taxon>Paenibacillus</taxon>
    </lineage>
</organism>
<gene>
    <name evidence="3" type="ORF">DLM86_25355</name>
</gene>
<dbReference type="EMBL" id="QJVJ01000013">
    <property type="protein sequence ID" value="PYI51356.1"/>
    <property type="molecule type" value="Genomic_DNA"/>
</dbReference>
<dbReference type="InterPro" id="IPR018187">
    <property type="entry name" value="Asp/Glu_racemase_AS_1"/>
</dbReference>
<evidence type="ECO:0000256" key="2">
    <source>
        <dbReference type="ARBA" id="ARBA00023235"/>
    </source>
</evidence>
<proteinExistence type="inferred from homology"/>